<proteinExistence type="predicted"/>
<keyword evidence="2" id="KW-1185">Reference proteome</keyword>
<reference evidence="1 2" key="1">
    <citation type="submission" date="2020-08" db="EMBL/GenBank/DDBJ databases">
        <title>A Genomic Blueprint of the Chicken Gut Microbiome.</title>
        <authorList>
            <person name="Gilroy R."/>
            <person name="Ravi A."/>
            <person name="Getino M."/>
            <person name="Pursley I."/>
            <person name="Horton D.L."/>
            <person name="Alikhan N.-F."/>
            <person name="Baker D."/>
            <person name="Gharbi K."/>
            <person name="Hall N."/>
            <person name="Watson M."/>
            <person name="Adriaenssens E.M."/>
            <person name="Foster-Nyarko E."/>
            <person name="Jarju S."/>
            <person name="Secka A."/>
            <person name="Antonio M."/>
            <person name="Oren A."/>
            <person name="Chaudhuri R."/>
            <person name="La Ragione R.M."/>
            <person name="Hildebrand F."/>
            <person name="Pallen M.J."/>
        </authorList>
    </citation>
    <scope>NUCLEOTIDE SEQUENCE [LARGE SCALE GENOMIC DNA]</scope>
    <source>
        <strain evidence="1 2">Sa2BUA9</strain>
    </source>
</reference>
<evidence type="ECO:0000313" key="2">
    <source>
        <dbReference type="Proteomes" id="UP000640786"/>
    </source>
</evidence>
<dbReference type="Proteomes" id="UP000640786">
    <property type="component" value="Unassembled WGS sequence"/>
</dbReference>
<comment type="caution">
    <text evidence="1">The sequence shown here is derived from an EMBL/GenBank/DDBJ whole genome shotgun (WGS) entry which is preliminary data.</text>
</comment>
<name>A0ABR8RAE2_9BACI</name>
<dbReference type="EMBL" id="JACSQO010000005">
    <property type="protein sequence ID" value="MBD7944710.1"/>
    <property type="molecule type" value="Genomic_DNA"/>
</dbReference>
<protein>
    <submittedName>
        <fullName evidence="1">Uncharacterized protein</fullName>
    </submittedName>
</protein>
<sequence>MAKKGEQKTFETKKGDKYIFQHPGLREAVRMRDNAKNEHGVQQGEKLYDSMMEHVIFKEDGSKVNFEHFEEVGGFSEVMSEAVKFTFQES</sequence>
<accession>A0ABR8RAE2</accession>
<gene>
    <name evidence="1" type="ORF">H9650_11345</name>
</gene>
<organism evidence="1 2">
    <name type="scientific">Psychrobacillus faecigallinarum</name>
    <dbReference type="NCBI Taxonomy" id="2762235"/>
    <lineage>
        <taxon>Bacteria</taxon>
        <taxon>Bacillati</taxon>
        <taxon>Bacillota</taxon>
        <taxon>Bacilli</taxon>
        <taxon>Bacillales</taxon>
        <taxon>Bacillaceae</taxon>
        <taxon>Psychrobacillus</taxon>
    </lineage>
</organism>
<evidence type="ECO:0000313" key="1">
    <source>
        <dbReference type="EMBL" id="MBD7944710.1"/>
    </source>
</evidence>
<dbReference type="RefSeq" id="WP_191697245.1">
    <property type="nucleotide sequence ID" value="NZ_JACSQO010000005.1"/>
</dbReference>